<dbReference type="PANTHER" id="PTHR23508">
    <property type="entry name" value="CARBOXYLIC ACID TRANSPORTER PROTEIN HOMOLOG"/>
    <property type="match status" value="1"/>
</dbReference>
<evidence type="ECO:0000256" key="1">
    <source>
        <dbReference type="ARBA" id="ARBA00004651"/>
    </source>
</evidence>
<comment type="subcellular location">
    <subcellularLocation>
        <location evidence="1">Cell membrane</location>
        <topology evidence="1">Multi-pass membrane protein</topology>
    </subcellularLocation>
</comment>
<dbReference type="Proteomes" id="UP000276349">
    <property type="component" value="Unassembled WGS sequence"/>
</dbReference>
<dbReference type="InterPro" id="IPR036259">
    <property type="entry name" value="MFS_trans_sf"/>
</dbReference>
<proteinExistence type="predicted"/>
<dbReference type="EMBL" id="RXNR01000012">
    <property type="protein sequence ID" value="RTQ94335.1"/>
    <property type="molecule type" value="Genomic_DNA"/>
</dbReference>
<feature type="domain" description="Major facilitator superfamily (MFS) profile" evidence="7">
    <location>
        <begin position="7"/>
        <end position="397"/>
    </location>
</feature>
<feature type="transmembrane region" description="Helical" evidence="6">
    <location>
        <begin position="45"/>
        <end position="64"/>
    </location>
</feature>
<dbReference type="PROSITE" id="PS00217">
    <property type="entry name" value="SUGAR_TRANSPORT_2"/>
    <property type="match status" value="1"/>
</dbReference>
<comment type="caution">
    <text evidence="8">The sequence shown here is derived from an EMBL/GenBank/DDBJ whole genome shotgun (WGS) entry which is preliminary data.</text>
</comment>
<dbReference type="InterPro" id="IPR020846">
    <property type="entry name" value="MFS_dom"/>
</dbReference>
<evidence type="ECO:0000256" key="2">
    <source>
        <dbReference type="ARBA" id="ARBA00022448"/>
    </source>
</evidence>
<feature type="transmembrane region" description="Helical" evidence="6">
    <location>
        <begin position="71"/>
        <end position="92"/>
    </location>
</feature>
<feature type="transmembrane region" description="Helical" evidence="6">
    <location>
        <begin position="372"/>
        <end position="392"/>
    </location>
</feature>
<feature type="transmembrane region" description="Helical" evidence="6">
    <location>
        <begin position="12"/>
        <end position="33"/>
    </location>
</feature>
<dbReference type="InterPro" id="IPR005829">
    <property type="entry name" value="Sugar_transporter_CS"/>
</dbReference>
<dbReference type="OrthoDB" id="9787026at2"/>
<evidence type="ECO:0000256" key="4">
    <source>
        <dbReference type="ARBA" id="ARBA00022989"/>
    </source>
</evidence>
<keyword evidence="5 6" id="KW-0472">Membrane</keyword>
<dbReference type="Pfam" id="PF07690">
    <property type="entry name" value="MFS_1"/>
    <property type="match status" value="1"/>
</dbReference>
<evidence type="ECO:0000256" key="5">
    <source>
        <dbReference type="ARBA" id="ARBA00023136"/>
    </source>
</evidence>
<feature type="transmembrane region" description="Helical" evidence="6">
    <location>
        <begin position="98"/>
        <end position="119"/>
    </location>
</feature>
<dbReference type="PROSITE" id="PS50850">
    <property type="entry name" value="MFS"/>
    <property type="match status" value="1"/>
</dbReference>
<feature type="transmembrane region" description="Helical" evidence="6">
    <location>
        <begin position="215"/>
        <end position="236"/>
    </location>
</feature>
<sequence length="418" mass="45459">MDYRKKTVFASTAGLALEGMDIMFISFAMSMMVTDFGISLAQGGLISSVTNWGMLLGGIIFGILADKFGRVLVFTYTIILFAVGTALTAIAPNIETVYFFRFIAGLGAGGEYGIGMALVAEAWPKKWRGRVSSYVSIGGQIGVILAALLSAIILPTLGWRPLFFIGILPVILAFYLRRNLAESPEWLEAQKNKRNNKLKTTKSNPLLQLISTPKMAFTTIAITIMATVQVAGYNGLMVWLPSMLQQSHGFSVSGSAIWTISTIIGMIVGMLTFGIFMDRFGTKITYGLFLISSGIAVFLYSFASSSITLLIGGAIVGFFANGMYAGYGALISNLYPTEIRSTATNTIFNLGRAVGGFSPIFVGFILQSYNMTIVMIYLASLYCISLLMVLSLRDNRKKKEGKYIIDYEKAGLENDYSS</sequence>
<evidence type="ECO:0000313" key="8">
    <source>
        <dbReference type="EMBL" id="RTQ94335.1"/>
    </source>
</evidence>
<gene>
    <name evidence="8" type="ORF">EKG35_06145</name>
</gene>
<dbReference type="Gene3D" id="1.20.1250.20">
    <property type="entry name" value="MFS general substrate transporter like domains"/>
    <property type="match status" value="2"/>
</dbReference>
<keyword evidence="9" id="KW-1185">Reference proteome</keyword>
<feature type="transmembrane region" description="Helical" evidence="6">
    <location>
        <begin position="159"/>
        <end position="176"/>
    </location>
</feature>
<dbReference type="AlphaFoldDB" id="A0A431UUL7"/>
<feature type="transmembrane region" description="Helical" evidence="6">
    <location>
        <begin position="131"/>
        <end position="153"/>
    </location>
</feature>
<dbReference type="RefSeq" id="WP_126293563.1">
    <property type="nucleotide sequence ID" value="NZ_CP185866.1"/>
</dbReference>
<feature type="transmembrane region" description="Helical" evidence="6">
    <location>
        <begin position="347"/>
        <end position="366"/>
    </location>
</feature>
<evidence type="ECO:0000259" key="7">
    <source>
        <dbReference type="PROSITE" id="PS50850"/>
    </source>
</evidence>
<evidence type="ECO:0000256" key="3">
    <source>
        <dbReference type="ARBA" id="ARBA00022692"/>
    </source>
</evidence>
<feature type="transmembrane region" description="Helical" evidence="6">
    <location>
        <begin position="256"/>
        <end position="277"/>
    </location>
</feature>
<dbReference type="GO" id="GO:0046943">
    <property type="term" value="F:carboxylic acid transmembrane transporter activity"/>
    <property type="evidence" value="ECO:0007669"/>
    <property type="project" value="TreeGrafter"/>
</dbReference>
<keyword evidence="4 6" id="KW-1133">Transmembrane helix</keyword>
<dbReference type="GO" id="GO:0005886">
    <property type="term" value="C:plasma membrane"/>
    <property type="evidence" value="ECO:0007669"/>
    <property type="project" value="UniProtKB-SubCell"/>
</dbReference>
<name>A0A431UUL7_9BACI</name>
<keyword evidence="3 6" id="KW-0812">Transmembrane</keyword>
<dbReference type="SUPFAM" id="SSF103473">
    <property type="entry name" value="MFS general substrate transporter"/>
    <property type="match status" value="1"/>
</dbReference>
<evidence type="ECO:0000256" key="6">
    <source>
        <dbReference type="SAM" id="Phobius"/>
    </source>
</evidence>
<evidence type="ECO:0000313" key="9">
    <source>
        <dbReference type="Proteomes" id="UP000276349"/>
    </source>
</evidence>
<dbReference type="PANTHER" id="PTHR23508:SF10">
    <property type="entry name" value="CARBOXYLIC ACID TRANSPORTER PROTEIN HOMOLOG"/>
    <property type="match status" value="1"/>
</dbReference>
<dbReference type="InterPro" id="IPR011701">
    <property type="entry name" value="MFS"/>
</dbReference>
<keyword evidence="2" id="KW-0813">Transport</keyword>
<reference evidence="8 9" key="1">
    <citation type="submission" date="2018-12" db="EMBL/GenBank/DDBJ databases">
        <authorList>
            <person name="Yu L."/>
        </authorList>
    </citation>
    <scope>NUCLEOTIDE SEQUENCE [LARGE SCALE GENOMIC DNA]</scope>
    <source>
        <strain evidence="8 9">S5H2222</strain>
    </source>
</reference>
<accession>A0A431UUL7</accession>
<feature type="transmembrane region" description="Helical" evidence="6">
    <location>
        <begin position="284"/>
        <end position="303"/>
    </location>
</feature>
<protein>
    <submittedName>
        <fullName evidence="8">MFS transporter</fullName>
    </submittedName>
</protein>
<feature type="transmembrane region" description="Helical" evidence="6">
    <location>
        <begin position="309"/>
        <end position="335"/>
    </location>
</feature>
<organism evidence="8 9">
    <name type="scientific">Lysinibacillus telephonicus</name>
    <dbReference type="NCBI Taxonomy" id="1714840"/>
    <lineage>
        <taxon>Bacteria</taxon>
        <taxon>Bacillati</taxon>
        <taxon>Bacillota</taxon>
        <taxon>Bacilli</taxon>
        <taxon>Bacillales</taxon>
        <taxon>Bacillaceae</taxon>
        <taxon>Lysinibacillus</taxon>
    </lineage>
</organism>